<sequence>MNITLWNAKVNTKDMTEEQARNNFDGDASPEEITRFKKAMQSVDGLEVVVTESFTGYGDGYVLLSWKQEDDDKWREFIWEMEQDPFFGAYCDDREGFLEVWNAGEYEPPGSMTFESDYLTIMSELKRK</sequence>
<accession>A0A366DQV8</accession>
<evidence type="ECO:0000313" key="1">
    <source>
        <dbReference type="EMBL" id="RBO92265.1"/>
    </source>
</evidence>
<evidence type="ECO:0000313" key="2">
    <source>
        <dbReference type="Proteomes" id="UP000252254"/>
    </source>
</evidence>
<protein>
    <submittedName>
        <fullName evidence="1">Uncharacterized protein</fullName>
    </submittedName>
</protein>
<dbReference type="Proteomes" id="UP000252254">
    <property type="component" value="Unassembled WGS sequence"/>
</dbReference>
<name>A0A366DQV8_9BACI</name>
<dbReference type="OrthoDB" id="2662240at2"/>
<proteinExistence type="predicted"/>
<dbReference type="AlphaFoldDB" id="A0A366DQV8"/>
<dbReference type="EMBL" id="QNRI01000015">
    <property type="protein sequence ID" value="RBO92265.1"/>
    <property type="molecule type" value="Genomic_DNA"/>
</dbReference>
<organism evidence="1 2">
    <name type="scientific">Paraliobacillus ryukyuensis</name>
    <dbReference type="NCBI Taxonomy" id="200904"/>
    <lineage>
        <taxon>Bacteria</taxon>
        <taxon>Bacillati</taxon>
        <taxon>Bacillota</taxon>
        <taxon>Bacilli</taxon>
        <taxon>Bacillales</taxon>
        <taxon>Bacillaceae</taxon>
        <taxon>Paraliobacillus</taxon>
    </lineage>
</organism>
<dbReference type="RefSeq" id="WP_113870081.1">
    <property type="nucleotide sequence ID" value="NZ_BAABQN010000018.1"/>
</dbReference>
<keyword evidence="2" id="KW-1185">Reference proteome</keyword>
<reference evidence="1 2" key="1">
    <citation type="submission" date="2018-06" db="EMBL/GenBank/DDBJ databases">
        <title>Genomic Encyclopedia of Type Strains, Phase IV (KMG-IV): sequencing the most valuable type-strain genomes for metagenomic binning, comparative biology and taxonomic classification.</title>
        <authorList>
            <person name="Goeker M."/>
        </authorList>
    </citation>
    <scope>NUCLEOTIDE SEQUENCE [LARGE SCALE GENOMIC DNA]</scope>
    <source>
        <strain evidence="1 2">DSM 15140</strain>
    </source>
</reference>
<comment type="caution">
    <text evidence="1">The sequence shown here is derived from an EMBL/GenBank/DDBJ whole genome shotgun (WGS) entry which is preliminary data.</text>
</comment>
<gene>
    <name evidence="1" type="ORF">DES48_1153</name>
</gene>